<dbReference type="InterPro" id="IPR004437">
    <property type="entry name" value="ParB/RepB/Spo0J"/>
</dbReference>
<dbReference type="PANTHER" id="PTHR33375">
    <property type="entry name" value="CHROMOSOME-PARTITIONING PROTEIN PARB-RELATED"/>
    <property type="match status" value="1"/>
</dbReference>
<dbReference type="GO" id="GO:0005694">
    <property type="term" value="C:chromosome"/>
    <property type="evidence" value="ECO:0007669"/>
    <property type="project" value="TreeGrafter"/>
</dbReference>
<dbReference type="PANTHER" id="PTHR33375:SF1">
    <property type="entry name" value="CHROMOSOME-PARTITIONING PROTEIN PARB-RELATED"/>
    <property type="match status" value="1"/>
</dbReference>
<dbReference type="SUPFAM" id="SSF110849">
    <property type="entry name" value="ParB/Sulfiredoxin"/>
    <property type="match status" value="1"/>
</dbReference>
<evidence type="ECO:0000313" key="3">
    <source>
        <dbReference type="EMBL" id="GAH19741.1"/>
    </source>
</evidence>
<evidence type="ECO:0000256" key="1">
    <source>
        <dbReference type="ARBA" id="ARBA00022829"/>
    </source>
</evidence>
<gene>
    <name evidence="3" type="ORF">S03H2_08788</name>
</gene>
<name>X1DFX1_9ZZZZ</name>
<dbReference type="GO" id="GO:0003677">
    <property type="term" value="F:DNA binding"/>
    <property type="evidence" value="ECO:0007669"/>
    <property type="project" value="InterPro"/>
</dbReference>
<keyword evidence="1" id="KW-0159">Chromosome partition</keyword>
<dbReference type="GO" id="GO:0045881">
    <property type="term" value="P:positive regulation of sporulation resulting in formation of a cellular spore"/>
    <property type="evidence" value="ECO:0007669"/>
    <property type="project" value="TreeGrafter"/>
</dbReference>
<accession>X1DFX1</accession>
<reference evidence="3" key="1">
    <citation type="journal article" date="2014" name="Front. Microbiol.">
        <title>High frequency of phylogenetically diverse reductive dehalogenase-homologous genes in deep subseafloor sedimentary metagenomes.</title>
        <authorList>
            <person name="Kawai M."/>
            <person name="Futagami T."/>
            <person name="Toyoda A."/>
            <person name="Takaki Y."/>
            <person name="Nishi S."/>
            <person name="Hori S."/>
            <person name="Arai W."/>
            <person name="Tsubouchi T."/>
            <person name="Morono Y."/>
            <person name="Uchiyama I."/>
            <person name="Ito T."/>
            <person name="Fujiyama A."/>
            <person name="Inagaki F."/>
            <person name="Takami H."/>
        </authorList>
    </citation>
    <scope>NUCLEOTIDE SEQUENCE</scope>
    <source>
        <strain evidence="3">Expedition CK06-06</strain>
    </source>
</reference>
<comment type="caution">
    <text evidence="3">The sequence shown here is derived from an EMBL/GenBank/DDBJ whole genome shotgun (WGS) entry which is preliminary data.</text>
</comment>
<dbReference type="Gene3D" id="1.10.10.2830">
    <property type="match status" value="1"/>
</dbReference>
<dbReference type="Pfam" id="PF02195">
    <property type="entry name" value="ParB_N"/>
    <property type="match status" value="1"/>
</dbReference>
<dbReference type="AlphaFoldDB" id="X1DFX1"/>
<dbReference type="InterPro" id="IPR036086">
    <property type="entry name" value="ParB/Sulfiredoxin_sf"/>
</dbReference>
<dbReference type="InterPro" id="IPR003115">
    <property type="entry name" value="ParB_N"/>
</dbReference>
<sequence>RIRESIDQGGVQELASSIREVGLINPITLKRVKKRFEIIAGDRRFLACKMLGFKQIEANIKEKTEEESEEIKLAENIIREDLNPIDIANALLYMENKLKITAEKIARRQGKTKNWVERKIALLKLPVDCINSIKERLISEKVGIELGKVEDTIERKRLLSYAIAHGATWKVVNDWVINYKMNRGVEEQIKNKELGQAEIKGQTVVKVKCMLCGKEGDITEMKYEPCHKECYAELMYEIQKRGK</sequence>
<dbReference type="Gene3D" id="3.90.1530.30">
    <property type="match status" value="1"/>
</dbReference>
<feature type="domain" description="ParB-like N-terminal" evidence="2">
    <location>
        <begin position="1"/>
        <end position="77"/>
    </location>
</feature>
<protein>
    <recommendedName>
        <fullName evidence="2">ParB-like N-terminal domain-containing protein</fullName>
    </recommendedName>
</protein>
<dbReference type="NCBIfam" id="TIGR00180">
    <property type="entry name" value="parB_part"/>
    <property type="match status" value="1"/>
</dbReference>
<dbReference type="GO" id="GO:0007059">
    <property type="term" value="P:chromosome segregation"/>
    <property type="evidence" value="ECO:0007669"/>
    <property type="project" value="UniProtKB-KW"/>
</dbReference>
<dbReference type="SMART" id="SM00470">
    <property type="entry name" value="ParB"/>
    <property type="match status" value="1"/>
</dbReference>
<dbReference type="InterPro" id="IPR050336">
    <property type="entry name" value="Chromosome_partition/occlusion"/>
</dbReference>
<feature type="non-terminal residue" evidence="3">
    <location>
        <position position="1"/>
    </location>
</feature>
<dbReference type="InterPro" id="IPR041468">
    <property type="entry name" value="HTH_ParB/Spo0J"/>
</dbReference>
<dbReference type="Pfam" id="PF17762">
    <property type="entry name" value="HTH_ParB"/>
    <property type="match status" value="1"/>
</dbReference>
<organism evidence="3">
    <name type="scientific">marine sediment metagenome</name>
    <dbReference type="NCBI Taxonomy" id="412755"/>
    <lineage>
        <taxon>unclassified sequences</taxon>
        <taxon>metagenomes</taxon>
        <taxon>ecological metagenomes</taxon>
    </lineage>
</organism>
<proteinExistence type="predicted"/>
<evidence type="ECO:0000259" key="2">
    <source>
        <dbReference type="SMART" id="SM00470"/>
    </source>
</evidence>
<dbReference type="EMBL" id="BARU01004335">
    <property type="protein sequence ID" value="GAH19741.1"/>
    <property type="molecule type" value="Genomic_DNA"/>
</dbReference>